<reference evidence="1 2" key="1">
    <citation type="journal article" date="2019" name="Nat. Ecol. Evol.">
        <title>Megaphylogeny resolves global patterns of mushroom evolution.</title>
        <authorList>
            <person name="Varga T."/>
            <person name="Krizsan K."/>
            <person name="Foldi C."/>
            <person name="Dima B."/>
            <person name="Sanchez-Garcia M."/>
            <person name="Sanchez-Ramirez S."/>
            <person name="Szollosi G.J."/>
            <person name="Szarkandi J.G."/>
            <person name="Papp V."/>
            <person name="Albert L."/>
            <person name="Andreopoulos W."/>
            <person name="Angelini C."/>
            <person name="Antonin V."/>
            <person name="Barry K.W."/>
            <person name="Bougher N.L."/>
            <person name="Buchanan P."/>
            <person name="Buyck B."/>
            <person name="Bense V."/>
            <person name="Catcheside P."/>
            <person name="Chovatia M."/>
            <person name="Cooper J."/>
            <person name="Damon W."/>
            <person name="Desjardin D."/>
            <person name="Finy P."/>
            <person name="Geml J."/>
            <person name="Haridas S."/>
            <person name="Hughes K."/>
            <person name="Justo A."/>
            <person name="Karasinski D."/>
            <person name="Kautmanova I."/>
            <person name="Kiss B."/>
            <person name="Kocsube S."/>
            <person name="Kotiranta H."/>
            <person name="LaButti K.M."/>
            <person name="Lechner B.E."/>
            <person name="Liimatainen K."/>
            <person name="Lipzen A."/>
            <person name="Lukacs Z."/>
            <person name="Mihaltcheva S."/>
            <person name="Morgado L.N."/>
            <person name="Niskanen T."/>
            <person name="Noordeloos M.E."/>
            <person name="Ohm R.A."/>
            <person name="Ortiz-Santana B."/>
            <person name="Ovrebo C."/>
            <person name="Racz N."/>
            <person name="Riley R."/>
            <person name="Savchenko A."/>
            <person name="Shiryaev A."/>
            <person name="Soop K."/>
            <person name="Spirin V."/>
            <person name="Szebenyi C."/>
            <person name="Tomsovsky M."/>
            <person name="Tulloss R.E."/>
            <person name="Uehling J."/>
            <person name="Grigoriev I.V."/>
            <person name="Vagvolgyi C."/>
            <person name="Papp T."/>
            <person name="Martin F.M."/>
            <person name="Miettinen O."/>
            <person name="Hibbett D.S."/>
            <person name="Nagy L.G."/>
        </authorList>
    </citation>
    <scope>NUCLEOTIDE SEQUENCE [LARGE SCALE GENOMIC DNA]</scope>
    <source>
        <strain evidence="1 2">HHB13444</strain>
    </source>
</reference>
<dbReference type="EMBL" id="ML211471">
    <property type="protein sequence ID" value="TFK82572.1"/>
    <property type="molecule type" value="Genomic_DNA"/>
</dbReference>
<gene>
    <name evidence="1" type="ORF">K466DRAFT_666424</name>
</gene>
<evidence type="ECO:0000313" key="2">
    <source>
        <dbReference type="Proteomes" id="UP000308197"/>
    </source>
</evidence>
<accession>A0A5C3NZW6</accession>
<dbReference type="Proteomes" id="UP000308197">
    <property type="component" value="Unassembled WGS sequence"/>
</dbReference>
<dbReference type="AlphaFoldDB" id="A0A5C3NZW6"/>
<sequence>MNTSQVSMEVWERIIDLVGIESNADPITYYPAIRTCCLVCSSWLPRSRYNLFSKVAITEELSRSGLSRVYCLARTVCERSDLTYLIHELHIRPRTPGRAIPLVVTPGPGTWATAMVSLRTVKLVGVGWHPTLYTATISRFPTPVHLELERVAFDGASSLFHLIWSLPHLVCVILHQVTIPKMSQMKFMKICSMRPQAVLGCLTELSISGHLADEEHFPPPGAFGKVLRKVYLEFSSRHWHKSRLRAMLQMSTALEDFQACIHLSSDGETAPDDLCLQLMSQLSTSVIRLVKLDLRPVTFTKGGYGSTADEGFLGSSAS</sequence>
<dbReference type="InParanoid" id="A0A5C3NZW6"/>
<organism evidence="1 2">
    <name type="scientific">Polyporus arcularius HHB13444</name>
    <dbReference type="NCBI Taxonomy" id="1314778"/>
    <lineage>
        <taxon>Eukaryota</taxon>
        <taxon>Fungi</taxon>
        <taxon>Dikarya</taxon>
        <taxon>Basidiomycota</taxon>
        <taxon>Agaricomycotina</taxon>
        <taxon>Agaricomycetes</taxon>
        <taxon>Polyporales</taxon>
        <taxon>Polyporaceae</taxon>
        <taxon>Polyporus</taxon>
    </lineage>
</organism>
<name>A0A5C3NZW6_9APHY</name>
<evidence type="ECO:0008006" key="3">
    <source>
        <dbReference type="Google" id="ProtNLM"/>
    </source>
</evidence>
<keyword evidence="2" id="KW-1185">Reference proteome</keyword>
<protein>
    <recommendedName>
        <fullName evidence="3">F-box domain-containing protein</fullName>
    </recommendedName>
</protein>
<evidence type="ECO:0000313" key="1">
    <source>
        <dbReference type="EMBL" id="TFK82572.1"/>
    </source>
</evidence>
<proteinExistence type="predicted"/>